<gene>
    <name evidence="4" type="ORF">HZZ05_01055</name>
</gene>
<dbReference type="InterPro" id="IPR036397">
    <property type="entry name" value="RNaseH_sf"/>
</dbReference>
<dbReference type="InterPro" id="IPR048020">
    <property type="entry name" value="Transpos_IS3"/>
</dbReference>
<dbReference type="EMBL" id="JACBXV010000006">
    <property type="protein sequence ID" value="NYS68140.1"/>
    <property type="molecule type" value="Genomic_DNA"/>
</dbReference>
<evidence type="ECO:0000256" key="2">
    <source>
        <dbReference type="SAM" id="MobiDB-lite"/>
    </source>
</evidence>
<name>A0A853EHU4_9ACTO</name>
<feature type="compositionally biased region" description="Basic and acidic residues" evidence="2">
    <location>
        <begin position="62"/>
        <end position="79"/>
    </location>
</feature>
<dbReference type="NCBIfam" id="NF033516">
    <property type="entry name" value="transpos_IS3"/>
    <property type="match status" value="1"/>
</dbReference>
<dbReference type="PANTHER" id="PTHR46889">
    <property type="entry name" value="TRANSPOSASE INSF FOR INSERTION SEQUENCE IS3B-RELATED"/>
    <property type="match status" value="1"/>
</dbReference>
<accession>A0A853EHU4</accession>
<comment type="caution">
    <text evidence="4">The sequence shown here is derived from an EMBL/GenBank/DDBJ whole genome shotgun (WGS) entry which is preliminary data.</text>
</comment>
<organism evidence="4 5">
    <name type="scientific">Actinomyces bowdenii</name>
    <dbReference type="NCBI Taxonomy" id="131109"/>
    <lineage>
        <taxon>Bacteria</taxon>
        <taxon>Bacillati</taxon>
        <taxon>Actinomycetota</taxon>
        <taxon>Actinomycetes</taxon>
        <taxon>Actinomycetales</taxon>
        <taxon>Actinomycetaceae</taxon>
        <taxon>Actinomyces</taxon>
    </lineage>
</organism>
<feature type="compositionally biased region" description="Basic and acidic residues" evidence="2">
    <location>
        <begin position="21"/>
        <end position="31"/>
    </location>
</feature>
<dbReference type="InterPro" id="IPR001584">
    <property type="entry name" value="Integrase_cat-core"/>
</dbReference>
<dbReference type="GO" id="GO:0003676">
    <property type="term" value="F:nucleic acid binding"/>
    <property type="evidence" value="ECO:0007669"/>
    <property type="project" value="InterPro"/>
</dbReference>
<proteinExistence type="predicted"/>
<evidence type="ECO:0000313" key="4">
    <source>
        <dbReference type="EMBL" id="NYS68140.1"/>
    </source>
</evidence>
<dbReference type="Pfam" id="PF13276">
    <property type="entry name" value="HTH_21"/>
    <property type="match status" value="1"/>
</dbReference>
<evidence type="ECO:0000256" key="1">
    <source>
        <dbReference type="ARBA" id="ARBA00002286"/>
    </source>
</evidence>
<protein>
    <submittedName>
        <fullName evidence="4">IS3 family transposase</fullName>
    </submittedName>
</protein>
<dbReference type="PROSITE" id="PS50994">
    <property type="entry name" value="INTEGRASE"/>
    <property type="match status" value="1"/>
</dbReference>
<dbReference type="InterPro" id="IPR012337">
    <property type="entry name" value="RNaseH-like_sf"/>
</dbReference>
<dbReference type="Gene3D" id="3.30.420.10">
    <property type="entry name" value="Ribonuclease H-like superfamily/Ribonuclease H"/>
    <property type="match status" value="1"/>
</dbReference>
<comment type="function">
    <text evidence="1">Involved in the transposition of the insertion sequence.</text>
</comment>
<dbReference type="Pfam" id="PF00665">
    <property type="entry name" value="rve"/>
    <property type="match status" value="1"/>
</dbReference>
<feature type="domain" description="Integrase catalytic" evidence="3">
    <location>
        <begin position="218"/>
        <end position="382"/>
    </location>
</feature>
<dbReference type="Pfam" id="PF13333">
    <property type="entry name" value="rve_2"/>
    <property type="match status" value="1"/>
</dbReference>
<dbReference type="SUPFAM" id="SSF53098">
    <property type="entry name" value="Ribonuclease H-like"/>
    <property type="match status" value="1"/>
</dbReference>
<dbReference type="AlphaFoldDB" id="A0A853EHU4"/>
<sequence length="388" mass="43448">MTRRVSDEFKETVVLEVTCEGPDHRGGREVLRPGSPNGGELGQEVEGGPPRAHRVRLQRRPGRGEQEAASRAARGQDGDRLLEKSDGLLRQTVTVAARYAFIHREEGHYPIAMMCRALKVSRSGYYAWLSREPSKSAQRRKELEALIEWLFNDSHGTYGYRRIHAALARRGVRACPDTVRLLMGALGLEAAQPRARRRTTIPASGRQERAEAVGRDFTAEAPGMKWVGDITYIHTWEGFVYLATVLDCCTKKAVGYALADHMKTSLVCGAIDMAVRNCPPKRGATVFHSDRGCQYLCEKFSQRLAARGILASTGRTGVCWDNSWAESFNATLKNERVYQMVYPTRAKAIRDIASWIELEYNHKRLHSSLGYRTPAEAEEAHRSTTQTA</sequence>
<feature type="region of interest" description="Disordered" evidence="2">
    <location>
        <begin position="20"/>
        <end position="79"/>
    </location>
</feature>
<feature type="compositionally biased region" description="Basic residues" evidence="2">
    <location>
        <begin position="51"/>
        <end position="61"/>
    </location>
</feature>
<reference evidence="4 5" key="1">
    <citation type="submission" date="2020-07" db="EMBL/GenBank/DDBJ databases">
        <title>MOT database genomes.</title>
        <authorList>
            <person name="Joseph S."/>
            <person name="Aduse-Opoku J."/>
            <person name="Hashim A."/>
            <person name="Wade W."/>
            <person name="Curtis M."/>
        </authorList>
    </citation>
    <scope>NUCLEOTIDE SEQUENCE [LARGE SCALE GENOMIC DNA]</scope>
    <source>
        <strain evidence="4 5">WMus004</strain>
    </source>
</reference>
<dbReference type="InterPro" id="IPR025948">
    <property type="entry name" value="HTH-like_dom"/>
</dbReference>
<dbReference type="Proteomes" id="UP000572528">
    <property type="component" value="Unassembled WGS sequence"/>
</dbReference>
<evidence type="ECO:0000313" key="5">
    <source>
        <dbReference type="Proteomes" id="UP000572528"/>
    </source>
</evidence>
<dbReference type="PANTHER" id="PTHR46889:SF4">
    <property type="entry name" value="TRANSPOSASE INSO FOR INSERTION SEQUENCE ELEMENT IS911B-RELATED"/>
    <property type="match status" value="1"/>
</dbReference>
<dbReference type="GO" id="GO:0015074">
    <property type="term" value="P:DNA integration"/>
    <property type="evidence" value="ECO:0007669"/>
    <property type="project" value="InterPro"/>
</dbReference>
<dbReference type="InterPro" id="IPR050900">
    <property type="entry name" value="Transposase_IS3/IS150/IS904"/>
</dbReference>
<evidence type="ECO:0000259" key="3">
    <source>
        <dbReference type="PROSITE" id="PS50994"/>
    </source>
</evidence>